<comment type="pathway">
    <text evidence="1">Amino-acid biosynthesis; L-asparagine biosynthesis; L-asparagine from L-aspartate (L-Gln route): step 1/1.</text>
</comment>
<dbReference type="InterPro" id="IPR029055">
    <property type="entry name" value="Ntn_hydrolases_N"/>
</dbReference>
<dbReference type="PANTHER" id="PTHR43284">
    <property type="entry name" value="ASPARAGINE SYNTHETASE (GLUTAMINE-HYDROLYZING)"/>
    <property type="match status" value="1"/>
</dbReference>
<feature type="domain" description="Asparagine synthetase" evidence="4">
    <location>
        <begin position="230"/>
        <end position="567"/>
    </location>
</feature>
<dbReference type="Gene3D" id="3.60.20.10">
    <property type="entry name" value="Glutamine Phosphoribosylpyrophosphate, subunit 1, domain 1"/>
    <property type="match status" value="1"/>
</dbReference>
<dbReference type="GO" id="GO:0004066">
    <property type="term" value="F:asparagine synthase (glutamine-hydrolyzing) activity"/>
    <property type="evidence" value="ECO:0007669"/>
    <property type="project" value="UniProtKB-EC"/>
</dbReference>
<evidence type="ECO:0000313" key="5">
    <source>
        <dbReference type="EMBL" id="SBV32738.1"/>
    </source>
</evidence>
<dbReference type="KEGG" id="sphu:SPPYR_1618"/>
<evidence type="ECO:0000259" key="4">
    <source>
        <dbReference type="Pfam" id="PF00733"/>
    </source>
</evidence>
<dbReference type="InterPro" id="IPR051786">
    <property type="entry name" value="ASN_synthetase/amidase"/>
</dbReference>
<dbReference type="GO" id="GO:0005829">
    <property type="term" value="C:cytosol"/>
    <property type="evidence" value="ECO:0007669"/>
    <property type="project" value="TreeGrafter"/>
</dbReference>
<evidence type="ECO:0000256" key="1">
    <source>
        <dbReference type="ARBA" id="ARBA00005187"/>
    </source>
</evidence>
<dbReference type="AlphaFoldDB" id="A0A1Y5PRW9"/>
<comment type="catalytic activity">
    <reaction evidence="3">
        <text>L-aspartate + L-glutamine + ATP + H2O = L-asparagine + L-glutamate + AMP + diphosphate + H(+)</text>
        <dbReference type="Rhea" id="RHEA:12228"/>
        <dbReference type="ChEBI" id="CHEBI:15377"/>
        <dbReference type="ChEBI" id="CHEBI:15378"/>
        <dbReference type="ChEBI" id="CHEBI:29985"/>
        <dbReference type="ChEBI" id="CHEBI:29991"/>
        <dbReference type="ChEBI" id="CHEBI:30616"/>
        <dbReference type="ChEBI" id="CHEBI:33019"/>
        <dbReference type="ChEBI" id="CHEBI:58048"/>
        <dbReference type="ChEBI" id="CHEBI:58359"/>
        <dbReference type="ChEBI" id="CHEBI:456215"/>
        <dbReference type="EC" id="6.3.5.4"/>
    </reaction>
</comment>
<dbReference type="RefSeq" id="WP_295326051.1">
    <property type="nucleotide sequence ID" value="NZ_LT598653.1"/>
</dbReference>
<dbReference type="InterPro" id="IPR014729">
    <property type="entry name" value="Rossmann-like_a/b/a_fold"/>
</dbReference>
<dbReference type="GO" id="GO:0006529">
    <property type="term" value="P:asparagine biosynthetic process"/>
    <property type="evidence" value="ECO:0007669"/>
    <property type="project" value="InterPro"/>
</dbReference>
<dbReference type="SUPFAM" id="SSF56235">
    <property type="entry name" value="N-terminal nucleophile aminohydrolases (Ntn hydrolases)"/>
    <property type="match status" value="1"/>
</dbReference>
<dbReference type="PANTHER" id="PTHR43284:SF1">
    <property type="entry name" value="ASPARAGINE SYNTHETASE"/>
    <property type="match status" value="1"/>
</dbReference>
<organism evidence="5">
    <name type="scientific">uncultured Sphingopyxis sp</name>
    <dbReference type="NCBI Taxonomy" id="310581"/>
    <lineage>
        <taxon>Bacteria</taxon>
        <taxon>Pseudomonadati</taxon>
        <taxon>Pseudomonadota</taxon>
        <taxon>Alphaproteobacteria</taxon>
        <taxon>Sphingomonadales</taxon>
        <taxon>Sphingomonadaceae</taxon>
        <taxon>Sphingopyxis</taxon>
        <taxon>environmental samples</taxon>
    </lineage>
</organism>
<evidence type="ECO:0000256" key="3">
    <source>
        <dbReference type="ARBA" id="ARBA00048741"/>
    </source>
</evidence>
<dbReference type="EC" id="6.3.5.4" evidence="2"/>
<gene>
    <name evidence="5" type="ORF">SPPYR_1618</name>
</gene>
<dbReference type="SUPFAM" id="SSF52402">
    <property type="entry name" value="Adenine nucleotide alpha hydrolases-like"/>
    <property type="match status" value="1"/>
</dbReference>
<evidence type="ECO:0000256" key="2">
    <source>
        <dbReference type="ARBA" id="ARBA00012737"/>
    </source>
</evidence>
<dbReference type="Pfam" id="PF00733">
    <property type="entry name" value="Asn_synthase"/>
    <property type="match status" value="1"/>
</dbReference>
<proteinExistence type="predicted"/>
<sequence length="573" mass="62288">MTGGFYIDVNLAAGKPSEGQEIFQRAPDFTAANVMLWSDEPMIVIDARTVVLGYLFRKGPPSVRVRKGAGEDGSALAAANGRALITGYWGGYVFVHVTEDGALYVLRDPSGLLPCYLRRSGRATALACDVTDLAAPGLGRVNFEEIGRILASGDARGRNTCLAGVEELIAGECLVVDQRSSRIERWWSPWDHVAPRKMSTGDETSQLCETISDCVGSWSSCFPSILLGSSGGLDSSIVAVAATPRSERLTALTLVSPGAAGDERPYAHAVASSLGIPLRDAPLDLADIDVERAVTPHHPWPISPIFKQAVGAVHRRLQSEMPTDAHFSGNGGDGIFCSIRSAVPLLDHFLSKGQRTGLGKTVRDISSLTGADIVTVLRHAWLRHRRSGGAHLPRYNELGLEREMLARIEAQGFSHPWLSAPADALPGKTVHVAFLMRAQKSLELYPRRSAPLHIAPLLSQPIVERCLAIPTWRWIADGRDRAVARAAFSNRLPRTIIERQQKGGPAEFSLSIYRTQRDRLHELIRDGVLAAAGIIDISLLDEPEDISWRGNAREQRILAFAAAESWARHWNGG</sequence>
<reference evidence="5" key="1">
    <citation type="submission" date="2016-03" db="EMBL/GenBank/DDBJ databases">
        <authorList>
            <person name="Ploux O."/>
        </authorList>
    </citation>
    <scope>NUCLEOTIDE SEQUENCE</scope>
    <source>
        <strain evidence="5">UC10</strain>
    </source>
</reference>
<dbReference type="EMBL" id="LT598653">
    <property type="protein sequence ID" value="SBV32738.1"/>
    <property type="molecule type" value="Genomic_DNA"/>
</dbReference>
<dbReference type="InterPro" id="IPR001962">
    <property type="entry name" value="Asn_synthase"/>
</dbReference>
<protein>
    <recommendedName>
        <fullName evidence="2">asparagine synthase (glutamine-hydrolyzing)</fullName>
        <ecNumber evidence="2">6.3.5.4</ecNumber>
    </recommendedName>
</protein>
<accession>A0A1Y5PRW9</accession>
<dbReference type="Gene3D" id="3.40.50.620">
    <property type="entry name" value="HUPs"/>
    <property type="match status" value="1"/>
</dbReference>
<name>A0A1Y5PRW9_9SPHN</name>